<feature type="domain" description="TonB-dependent receptor-like beta-barrel" evidence="14">
    <location>
        <begin position="256"/>
        <end position="631"/>
    </location>
</feature>
<dbReference type="InterPro" id="IPR037066">
    <property type="entry name" value="Plug_dom_sf"/>
</dbReference>
<proteinExistence type="inferred from homology"/>
<name>A0AA37V437_9BACT</name>
<evidence type="ECO:0000259" key="14">
    <source>
        <dbReference type="Pfam" id="PF00593"/>
    </source>
</evidence>
<evidence type="ECO:0000256" key="8">
    <source>
        <dbReference type="ARBA" id="ARBA00023065"/>
    </source>
</evidence>
<dbReference type="InterPro" id="IPR000531">
    <property type="entry name" value="Beta-barrel_TonB"/>
</dbReference>
<dbReference type="PANTHER" id="PTHR32552">
    <property type="entry name" value="FERRICHROME IRON RECEPTOR-RELATED"/>
    <property type="match status" value="1"/>
</dbReference>
<evidence type="ECO:0000256" key="5">
    <source>
        <dbReference type="ARBA" id="ARBA00022692"/>
    </source>
</evidence>
<evidence type="ECO:0000256" key="3">
    <source>
        <dbReference type="ARBA" id="ARBA00022452"/>
    </source>
</evidence>
<dbReference type="Gene3D" id="2.40.170.20">
    <property type="entry name" value="TonB-dependent receptor, beta-barrel domain"/>
    <property type="match status" value="1"/>
</dbReference>
<evidence type="ECO:0000256" key="1">
    <source>
        <dbReference type="ARBA" id="ARBA00004571"/>
    </source>
</evidence>
<comment type="caution">
    <text evidence="16">The sequence shown here is derived from an EMBL/GenBank/DDBJ whole genome shotgun (WGS) entry which is preliminary data.</text>
</comment>
<dbReference type="EMBL" id="BRXS01000006">
    <property type="protein sequence ID" value="GLC27432.1"/>
    <property type="molecule type" value="Genomic_DNA"/>
</dbReference>
<keyword evidence="3 12" id="KW-1134">Transmembrane beta strand</keyword>
<evidence type="ECO:0000256" key="12">
    <source>
        <dbReference type="PROSITE-ProRule" id="PRU01360"/>
    </source>
</evidence>
<evidence type="ECO:0008006" key="18">
    <source>
        <dbReference type="Google" id="ProtNLM"/>
    </source>
</evidence>
<keyword evidence="5 12" id="KW-0812">Transmembrane</keyword>
<keyword evidence="9 13" id="KW-0798">TonB box</keyword>
<evidence type="ECO:0000256" key="6">
    <source>
        <dbReference type="ARBA" id="ARBA00022729"/>
    </source>
</evidence>
<gene>
    <name evidence="16" type="ORF">rosag_39450</name>
</gene>
<evidence type="ECO:0000259" key="15">
    <source>
        <dbReference type="Pfam" id="PF07715"/>
    </source>
</evidence>
<comment type="subcellular location">
    <subcellularLocation>
        <location evidence="1 12">Cell outer membrane</location>
        <topology evidence="1 12">Multi-pass membrane protein</topology>
    </subcellularLocation>
</comment>
<dbReference type="PROSITE" id="PS52016">
    <property type="entry name" value="TONB_DEPENDENT_REC_3"/>
    <property type="match status" value="1"/>
</dbReference>
<dbReference type="Pfam" id="PF00593">
    <property type="entry name" value="TonB_dep_Rec_b-barrel"/>
    <property type="match status" value="1"/>
</dbReference>
<evidence type="ECO:0000313" key="16">
    <source>
        <dbReference type="EMBL" id="GLC27432.1"/>
    </source>
</evidence>
<keyword evidence="17" id="KW-1185">Reference proteome</keyword>
<evidence type="ECO:0000256" key="13">
    <source>
        <dbReference type="RuleBase" id="RU003357"/>
    </source>
</evidence>
<feature type="domain" description="TonB-dependent receptor plug" evidence="15">
    <location>
        <begin position="51"/>
        <end position="154"/>
    </location>
</feature>
<dbReference type="GO" id="GO:0015344">
    <property type="term" value="F:siderophore uptake transmembrane transporter activity"/>
    <property type="evidence" value="ECO:0007669"/>
    <property type="project" value="TreeGrafter"/>
</dbReference>
<evidence type="ECO:0000313" key="17">
    <source>
        <dbReference type="Proteomes" id="UP001161325"/>
    </source>
</evidence>
<evidence type="ECO:0000256" key="4">
    <source>
        <dbReference type="ARBA" id="ARBA00022496"/>
    </source>
</evidence>
<keyword evidence="4" id="KW-0410">Iron transport</keyword>
<dbReference type="Pfam" id="PF07715">
    <property type="entry name" value="Plug"/>
    <property type="match status" value="1"/>
</dbReference>
<dbReference type="PANTHER" id="PTHR32552:SF68">
    <property type="entry name" value="FERRICHROME OUTER MEMBRANE TRANSPORTER_PHAGE RECEPTOR"/>
    <property type="match status" value="1"/>
</dbReference>
<dbReference type="InterPro" id="IPR012910">
    <property type="entry name" value="Plug_dom"/>
</dbReference>
<reference evidence="16" key="1">
    <citation type="submission" date="2022-08" db="EMBL/GenBank/DDBJ databases">
        <title>Draft genome sequencing of Roseisolibacter agri AW1220.</title>
        <authorList>
            <person name="Tobiishi Y."/>
            <person name="Tonouchi A."/>
        </authorList>
    </citation>
    <scope>NUCLEOTIDE SEQUENCE</scope>
    <source>
        <strain evidence="16">AW1220</strain>
    </source>
</reference>
<evidence type="ECO:0000256" key="7">
    <source>
        <dbReference type="ARBA" id="ARBA00023004"/>
    </source>
</evidence>
<organism evidence="16 17">
    <name type="scientific">Roseisolibacter agri</name>
    <dbReference type="NCBI Taxonomy" id="2014610"/>
    <lineage>
        <taxon>Bacteria</taxon>
        <taxon>Pseudomonadati</taxon>
        <taxon>Gemmatimonadota</taxon>
        <taxon>Gemmatimonadia</taxon>
        <taxon>Gemmatimonadales</taxon>
        <taxon>Gemmatimonadaceae</taxon>
        <taxon>Roseisolibacter</taxon>
    </lineage>
</organism>
<protein>
    <recommendedName>
        <fullName evidence="18">TonB-dependent receptor</fullName>
    </recommendedName>
</protein>
<keyword evidence="8" id="KW-0406">Ion transport</keyword>
<evidence type="ECO:0000256" key="10">
    <source>
        <dbReference type="ARBA" id="ARBA00023136"/>
    </source>
</evidence>
<keyword evidence="6" id="KW-0732">Signal</keyword>
<keyword evidence="10 12" id="KW-0472">Membrane</keyword>
<dbReference type="Gene3D" id="2.170.130.10">
    <property type="entry name" value="TonB-dependent receptor, plug domain"/>
    <property type="match status" value="1"/>
</dbReference>
<evidence type="ECO:0000256" key="2">
    <source>
        <dbReference type="ARBA" id="ARBA00022448"/>
    </source>
</evidence>
<keyword evidence="7" id="KW-0408">Iron</keyword>
<dbReference type="GO" id="GO:0009279">
    <property type="term" value="C:cell outer membrane"/>
    <property type="evidence" value="ECO:0007669"/>
    <property type="project" value="UniProtKB-SubCell"/>
</dbReference>
<sequence length="682" mass="73305">MLSLLLLAAQLPLASQDTVRAPRDSARDTTRARALETVTVRAVRGGDAAAAQTTLGAPALARGYTGQDVPLLLQQAPGVTTFAQSGSQWNYSYFRLRGLDQSRINLTLDGIPLNEPEDQQLYFSNFADLANSIQSVQIQRGVGTSTYGQASFGGSVNFETVPLAASRHGAEVQLGAGSFGARRAAVEYSSGLGDDRTAVYARFSNQRADGYRRGSSHAGNSAMASAGWFGDRDLLKLTLLSGAESNGQAYTAVPLETLRTDPRANPIDGVGDRFRQSMAALTYTRLLSATTSLATTAYGFDAGGWYEYPTWVDGTAAPRWNLASRWGGVLSALHAVRGAATMDAGVHALAYRRDHMFDARADLESPGYGNRGTKQEGSAFAKLAYAFGAATAYGDLQARASNFHYRPTEGSPVPAARASWTFLNPRVGLSWQATPVLRAFASVGATGREPTRADLLAGADDVAPDDVDALFPLSRVRPERVTDYEAGAEWRTGTAALRANAYAMEFRNEIALVGLTTPLGYDVRRNVGRSYRRGVEAEASWRPVETLTLATTAALSRNRILRYRDEASGAEYLDVPTVLTPSLVAGQQATWQATRALALTLDGRYQSRQFLDPTGDPARTAPAFFVLDGGAVIRVAGQELLVQGRNLLDRFALTAGDVSSRGVPRYFILAPRSVEVNARLRF</sequence>
<comment type="similarity">
    <text evidence="12 13">Belongs to the TonB-dependent receptor family.</text>
</comment>
<dbReference type="Proteomes" id="UP001161325">
    <property type="component" value="Unassembled WGS sequence"/>
</dbReference>
<dbReference type="AlphaFoldDB" id="A0AA37V437"/>
<keyword evidence="2 12" id="KW-0813">Transport</keyword>
<dbReference type="InterPro" id="IPR036942">
    <property type="entry name" value="Beta-barrel_TonB_sf"/>
</dbReference>
<keyword evidence="11 12" id="KW-0998">Cell outer membrane</keyword>
<evidence type="ECO:0000256" key="9">
    <source>
        <dbReference type="ARBA" id="ARBA00023077"/>
    </source>
</evidence>
<accession>A0AA37V437</accession>
<dbReference type="SUPFAM" id="SSF56935">
    <property type="entry name" value="Porins"/>
    <property type="match status" value="1"/>
</dbReference>
<dbReference type="InterPro" id="IPR039426">
    <property type="entry name" value="TonB-dep_rcpt-like"/>
</dbReference>
<dbReference type="RefSeq" id="WP_284351871.1">
    <property type="nucleotide sequence ID" value="NZ_BRXS01000006.1"/>
</dbReference>
<evidence type="ECO:0000256" key="11">
    <source>
        <dbReference type="ARBA" id="ARBA00023237"/>
    </source>
</evidence>